<dbReference type="AlphaFoldDB" id="A0A1C7LPU5"/>
<dbReference type="STRING" id="5627.A0A1C7LPU5"/>
<dbReference type="GO" id="GO:0001965">
    <property type="term" value="F:G-protein alpha-subunit binding"/>
    <property type="evidence" value="ECO:0007669"/>
    <property type="project" value="TreeGrafter"/>
</dbReference>
<dbReference type="Pfam" id="PF10165">
    <property type="entry name" value="Ric8"/>
    <property type="match status" value="1"/>
</dbReference>
<feature type="compositionally biased region" description="Low complexity" evidence="4">
    <location>
        <begin position="407"/>
        <end position="421"/>
    </location>
</feature>
<reference evidence="5 6" key="1">
    <citation type="submission" date="2016-03" db="EMBL/GenBank/DDBJ databases">
        <title>Whole genome sequencing of Grifola frondosa 9006-11.</title>
        <authorList>
            <person name="Min B."/>
            <person name="Park H."/>
            <person name="Kim J.-G."/>
            <person name="Cho H."/>
            <person name="Oh Y.-L."/>
            <person name="Kong W.-S."/>
            <person name="Choi I.-G."/>
        </authorList>
    </citation>
    <scope>NUCLEOTIDE SEQUENCE [LARGE SCALE GENOMIC DNA]</scope>
    <source>
        <strain evidence="5 6">9006-11</strain>
    </source>
</reference>
<sequence>MSKFLDAYTALSAASPRSEVAAVLQSITDGKSSLATRFQRPSASSLQTLLSALPLQIDDAKRQDLIQMILDDLTKSAPSSGKSSKSRLSSKDATQALQAVKALGKNPAGSEVIASSANLSTLLGLSQSYKDNMEASHEALRCIANALLLVEQARVTFITKEVGGGEAVVELLEKSAVPERIFLASRILFLCTVSMASARGYIQTLVEAKSPGSSGNIVEIIGSRLDILSKGIMGTSKLAREAMTDLLKFTFNLLLHYPKIVDNSPHGDDDPPVMGDCWSDRLDGSVPSSVSASTTDCCGQHSSSLASDFQHAAAHLPRAPRSAHDAHNTRFDHHSCQPVSPRAMVSAVWPVLDNTPSKSPSPRESPNSSPESSSKPALPTNIQNGSPTKDTKPGAFDRAWSALAAGRRSLSRSSSPLPHSSVDAQSTQMILASGSGAGRSAIRRWTTYSFPLKCSSPSFASRTRDPESGCAVAVPDDLDRSTPLNPIMICWTSPAYLGVRAPYAAETRNRGNVLARIPSSLLAIILLLALELTPTYQNVRSYDGLGTASQTAEATAQTLSTHPCRNAVQIGSIRRRYLLLLLDGKPREALNANGAGRRKMQTTIAIRDKSPHRFKVLPLNQIRIIKDTSSKPQPGTTIRKNWAAGLRTTGKATTSTTSFAQPEIQPPAVASYESWTSDGEDGNPSVRDSLEQESEHSSSSLTLVQEQPDTCPYSECATDDLKTSYPKREFDIFLEGLDPSRATPSPNTLDFGTYGSLTLSPPPEPLRTTSYGRQPRIALAGAHKGPPEDCAQTSRHIRPAWAPDRVLLGRYHPQTEDCPGSAPSAVVFSEPGTKTIAALSRDDTGLHGRPTTDTTYFKTSTPLKTSVSSTSEDSHQILSKGTVTTTNRKADFDSVDAITELWTSQVCTRRTRDIVP</sequence>
<evidence type="ECO:0000256" key="2">
    <source>
        <dbReference type="ARBA" id="ARBA00022658"/>
    </source>
</evidence>
<feature type="compositionally biased region" description="Low complexity" evidence="4">
    <location>
        <begin position="356"/>
        <end position="376"/>
    </location>
</feature>
<comment type="similarity">
    <text evidence="1">Belongs to the synembryn family.</text>
</comment>
<proteinExistence type="inferred from homology"/>
<dbReference type="InterPro" id="IPR019318">
    <property type="entry name" value="Gua_nucleotide_exch_fac_Ric8"/>
</dbReference>
<comment type="caution">
    <text evidence="5">The sequence shown here is derived from an EMBL/GenBank/DDBJ whole genome shotgun (WGS) entry which is preliminary data.</text>
</comment>
<feature type="compositionally biased region" description="Basic and acidic residues" evidence="4">
    <location>
        <begin position="322"/>
        <end position="335"/>
    </location>
</feature>
<protein>
    <submittedName>
        <fullName evidence="5">Uncharacterized protein</fullName>
    </submittedName>
</protein>
<evidence type="ECO:0000256" key="3">
    <source>
        <dbReference type="ARBA" id="ARBA00023186"/>
    </source>
</evidence>
<keyword evidence="6" id="KW-1185">Reference proteome</keyword>
<keyword evidence="2" id="KW-0344">Guanine-nucleotide releasing factor</keyword>
<evidence type="ECO:0000313" key="5">
    <source>
        <dbReference type="EMBL" id="OBZ66660.1"/>
    </source>
</evidence>
<gene>
    <name evidence="5" type="ORF">A0H81_13405</name>
</gene>
<feature type="region of interest" description="Disordered" evidence="4">
    <location>
        <begin position="313"/>
        <end position="339"/>
    </location>
</feature>
<dbReference type="GO" id="GO:0005737">
    <property type="term" value="C:cytoplasm"/>
    <property type="evidence" value="ECO:0007669"/>
    <property type="project" value="TreeGrafter"/>
</dbReference>
<keyword evidence="3" id="KW-0143">Chaperone</keyword>
<dbReference type="Proteomes" id="UP000092993">
    <property type="component" value="Unassembled WGS sequence"/>
</dbReference>
<name>A0A1C7LPU5_GRIFR</name>
<evidence type="ECO:0000313" key="6">
    <source>
        <dbReference type="Proteomes" id="UP000092993"/>
    </source>
</evidence>
<dbReference type="OrthoDB" id="5585685at2759"/>
<dbReference type="PANTHER" id="PTHR12425:SF5">
    <property type="entry name" value="SYNEMBRYN"/>
    <property type="match status" value="1"/>
</dbReference>
<dbReference type="GO" id="GO:0007186">
    <property type="term" value="P:G protein-coupled receptor signaling pathway"/>
    <property type="evidence" value="ECO:0007669"/>
    <property type="project" value="TreeGrafter"/>
</dbReference>
<feature type="region of interest" description="Disordered" evidence="4">
    <location>
        <begin position="652"/>
        <end position="713"/>
    </location>
</feature>
<accession>A0A1C7LPU5</accession>
<feature type="region of interest" description="Disordered" evidence="4">
    <location>
        <begin position="407"/>
        <end position="426"/>
    </location>
</feature>
<dbReference type="GO" id="GO:0005085">
    <property type="term" value="F:guanyl-nucleotide exchange factor activity"/>
    <property type="evidence" value="ECO:0007669"/>
    <property type="project" value="UniProtKB-KW"/>
</dbReference>
<evidence type="ECO:0000256" key="4">
    <source>
        <dbReference type="SAM" id="MobiDB-lite"/>
    </source>
</evidence>
<evidence type="ECO:0000256" key="1">
    <source>
        <dbReference type="ARBA" id="ARBA00009049"/>
    </source>
</evidence>
<dbReference type="EMBL" id="LUGG01000029">
    <property type="protein sequence ID" value="OBZ66660.1"/>
    <property type="molecule type" value="Genomic_DNA"/>
</dbReference>
<organism evidence="5 6">
    <name type="scientific">Grifola frondosa</name>
    <name type="common">Maitake</name>
    <name type="synonym">Polyporus frondosus</name>
    <dbReference type="NCBI Taxonomy" id="5627"/>
    <lineage>
        <taxon>Eukaryota</taxon>
        <taxon>Fungi</taxon>
        <taxon>Dikarya</taxon>
        <taxon>Basidiomycota</taxon>
        <taxon>Agaricomycotina</taxon>
        <taxon>Agaricomycetes</taxon>
        <taxon>Polyporales</taxon>
        <taxon>Grifolaceae</taxon>
        <taxon>Grifola</taxon>
    </lineage>
</organism>
<dbReference type="PANTHER" id="PTHR12425">
    <property type="entry name" value="SYNEMBRYN"/>
    <property type="match status" value="1"/>
</dbReference>
<feature type="region of interest" description="Disordered" evidence="4">
    <location>
        <begin position="352"/>
        <end position="394"/>
    </location>
</feature>